<dbReference type="InterPro" id="IPR019080">
    <property type="entry name" value="YqaJ_viral_recombinase"/>
</dbReference>
<accession>A0A2Z3GNP6</accession>
<protein>
    <recommendedName>
        <fullName evidence="1">YqaJ viral recombinase domain-containing protein</fullName>
    </recommendedName>
</protein>
<name>A0A2Z3GNP6_9BACT</name>
<dbReference type="RefSeq" id="WP_010045370.1">
    <property type="nucleotide sequence ID" value="NZ_CP025958.1"/>
</dbReference>
<dbReference type="PANTHER" id="PTHR46609">
    <property type="entry name" value="EXONUCLEASE, PHAGE-TYPE/RECB, C-TERMINAL DOMAIN-CONTAINING PROTEIN"/>
    <property type="match status" value="1"/>
</dbReference>
<dbReference type="InterPro" id="IPR011604">
    <property type="entry name" value="PDDEXK-like_dom_sf"/>
</dbReference>
<dbReference type="AlphaFoldDB" id="A0A2Z3GNP6"/>
<dbReference type="SUPFAM" id="SSF52980">
    <property type="entry name" value="Restriction endonuclease-like"/>
    <property type="match status" value="1"/>
</dbReference>
<dbReference type="Pfam" id="PF09588">
    <property type="entry name" value="YqaJ"/>
    <property type="match status" value="1"/>
</dbReference>
<dbReference type="InterPro" id="IPR011335">
    <property type="entry name" value="Restrct_endonuc-II-like"/>
</dbReference>
<organism evidence="2 3">
    <name type="scientific">Gemmata obscuriglobus</name>
    <dbReference type="NCBI Taxonomy" id="114"/>
    <lineage>
        <taxon>Bacteria</taxon>
        <taxon>Pseudomonadati</taxon>
        <taxon>Planctomycetota</taxon>
        <taxon>Planctomycetia</taxon>
        <taxon>Gemmatales</taxon>
        <taxon>Gemmataceae</taxon>
        <taxon>Gemmata</taxon>
    </lineage>
</organism>
<keyword evidence="3" id="KW-1185">Reference proteome</keyword>
<dbReference type="KEGG" id="gog:C1280_01705"/>
<dbReference type="InterPro" id="IPR051703">
    <property type="entry name" value="NF-kappa-B_Signaling_Reg"/>
</dbReference>
<dbReference type="PANTHER" id="PTHR46609:SF6">
    <property type="entry name" value="EXONUCLEASE, PHAGE-TYPE_RECB, C-TERMINAL DOMAIN-CONTAINING PROTEIN-RELATED"/>
    <property type="match status" value="1"/>
</dbReference>
<feature type="domain" description="YqaJ viral recombinase" evidence="1">
    <location>
        <begin position="12"/>
        <end position="151"/>
    </location>
</feature>
<dbReference type="NCBIfam" id="TIGR03033">
    <property type="entry name" value="phage_rel_nuc"/>
    <property type="match status" value="1"/>
</dbReference>
<dbReference type="OrthoDB" id="46225at2"/>
<reference evidence="2 3" key="1">
    <citation type="submission" date="2018-01" db="EMBL/GenBank/DDBJ databases">
        <title>G. obscuriglobus.</title>
        <authorList>
            <person name="Franke J."/>
            <person name="Blomberg W."/>
            <person name="Selmecki A."/>
        </authorList>
    </citation>
    <scope>NUCLEOTIDE SEQUENCE [LARGE SCALE GENOMIC DNA]</scope>
    <source>
        <strain evidence="2 3">DSM 5831</strain>
    </source>
</reference>
<dbReference type="Proteomes" id="UP000245802">
    <property type="component" value="Chromosome"/>
</dbReference>
<dbReference type="EMBL" id="CP025958">
    <property type="protein sequence ID" value="AWM35859.1"/>
    <property type="molecule type" value="Genomic_DNA"/>
</dbReference>
<proteinExistence type="predicted"/>
<dbReference type="Gene3D" id="3.90.320.10">
    <property type="match status" value="1"/>
</dbReference>
<sequence length="233" mass="26300">MKRLNLSQGSAEWLAWRREGLGGSDIAAILGISPYEDATREAVFNAKVHGIERPQNGAMYRGTVLEPHARAAYMDRCRCNAPPVCVERPDLPWARVSLDGLCGNGARIPSQLEEWILELKCPGWETHDLALNGIVPEHFEVQCQWQMFVCGLARCDFASFNPGKRFTPGNALRWNKWSNKPVNDRPPRPAEWLAVVPVPPDPDRQQWILEAAAKFWFEVVAARAAFDREARRA</sequence>
<evidence type="ECO:0000259" key="1">
    <source>
        <dbReference type="Pfam" id="PF09588"/>
    </source>
</evidence>
<evidence type="ECO:0000313" key="2">
    <source>
        <dbReference type="EMBL" id="AWM35859.1"/>
    </source>
</evidence>
<evidence type="ECO:0000313" key="3">
    <source>
        <dbReference type="Proteomes" id="UP000245802"/>
    </source>
</evidence>
<gene>
    <name evidence="2" type="ORF">C1280_01705</name>
</gene>
<dbReference type="InterPro" id="IPR017482">
    <property type="entry name" value="Lambda-type_endonuclease"/>
</dbReference>